<sequence>MIWQRVRKVPQPKRDSSAKKRKSEQGIDGLIHMLEKLHDDTNARLETLSFRMVMVIVCDGPATVNSEQIESLPSVTVAAGFLSRGRAKVLFHPVRPSYRKLLR</sequence>
<accession>A0ABD1GJB1</accession>
<organism evidence="2 3">
    <name type="scientific">Salvia divinorum</name>
    <name type="common">Maria pastora</name>
    <name type="synonym">Diviner's sage</name>
    <dbReference type="NCBI Taxonomy" id="28513"/>
    <lineage>
        <taxon>Eukaryota</taxon>
        <taxon>Viridiplantae</taxon>
        <taxon>Streptophyta</taxon>
        <taxon>Embryophyta</taxon>
        <taxon>Tracheophyta</taxon>
        <taxon>Spermatophyta</taxon>
        <taxon>Magnoliopsida</taxon>
        <taxon>eudicotyledons</taxon>
        <taxon>Gunneridae</taxon>
        <taxon>Pentapetalae</taxon>
        <taxon>asterids</taxon>
        <taxon>lamiids</taxon>
        <taxon>Lamiales</taxon>
        <taxon>Lamiaceae</taxon>
        <taxon>Nepetoideae</taxon>
        <taxon>Mentheae</taxon>
        <taxon>Salviinae</taxon>
        <taxon>Salvia</taxon>
        <taxon>Salvia subgen. Calosphace</taxon>
    </lineage>
</organism>
<name>A0ABD1GJB1_SALDI</name>
<evidence type="ECO:0000256" key="1">
    <source>
        <dbReference type="SAM" id="MobiDB-lite"/>
    </source>
</evidence>
<dbReference type="AlphaFoldDB" id="A0ABD1GJB1"/>
<comment type="caution">
    <text evidence="2">The sequence shown here is derived from an EMBL/GenBank/DDBJ whole genome shotgun (WGS) entry which is preliminary data.</text>
</comment>
<reference evidence="2 3" key="1">
    <citation type="submission" date="2024-06" db="EMBL/GenBank/DDBJ databases">
        <title>A chromosome level genome sequence of Diviner's sage (Salvia divinorum).</title>
        <authorList>
            <person name="Ford S.A."/>
            <person name="Ro D.-K."/>
            <person name="Ness R.W."/>
            <person name="Phillips M.A."/>
        </authorList>
    </citation>
    <scope>NUCLEOTIDE SEQUENCE [LARGE SCALE GENOMIC DNA]</scope>
    <source>
        <strain evidence="2">SAF-2024a</strain>
        <tissue evidence="2">Leaf</tissue>
    </source>
</reference>
<keyword evidence="3" id="KW-1185">Reference proteome</keyword>
<proteinExistence type="predicted"/>
<evidence type="ECO:0000313" key="2">
    <source>
        <dbReference type="EMBL" id="KAL1544204.1"/>
    </source>
</evidence>
<evidence type="ECO:0000313" key="3">
    <source>
        <dbReference type="Proteomes" id="UP001567538"/>
    </source>
</evidence>
<dbReference type="Proteomes" id="UP001567538">
    <property type="component" value="Unassembled WGS sequence"/>
</dbReference>
<feature type="compositionally biased region" description="Basic residues" evidence="1">
    <location>
        <begin position="1"/>
        <end position="11"/>
    </location>
</feature>
<gene>
    <name evidence="2" type="ORF">AAHA92_21085</name>
</gene>
<protein>
    <submittedName>
        <fullName evidence="2">Uncharacterized protein</fullName>
    </submittedName>
</protein>
<feature type="region of interest" description="Disordered" evidence="1">
    <location>
        <begin position="1"/>
        <end position="24"/>
    </location>
</feature>
<dbReference type="EMBL" id="JBEAFC010000008">
    <property type="protein sequence ID" value="KAL1544204.1"/>
    <property type="molecule type" value="Genomic_DNA"/>
</dbReference>